<dbReference type="RefSeq" id="WP_109803624.1">
    <property type="nucleotide sequence ID" value="NZ_QGKS01000285.1"/>
</dbReference>
<dbReference type="AlphaFoldDB" id="A0A317DIJ6"/>
<feature type="region of interest" description="Disordered" evidence="1">
    <location>
        <begin position="1"/>
        <end position="38"/>
    </location>
</feature>
<evidence type="ECO:0000256" key="1">
    <source>
        <dbReference type="SAM" id="MobiDB-lite"/>
    </source>
</evidence>
<name>A0A317DIJ6_9ACTN</name>
<evidence type="ECO:0000313" key="3">
    <source>
        <dbReference type="Proteomes" id="UP000246050"/>
    </source>
</evidence>
<evidence type="ECO:0000313" key="2">
    <source>
        <dbReference type="EMBL" id="PWR12675.1"/>
    </source>
</evidence>
<gene>
    <name evidence="2" type="ORF">DKT69_23250</name>
</gene>
<comment type="caution">
    <text evidence="2">The sequence shown here is derived from an EMBL/GenBank/DDBJ whole genome shotgun (WGS) entry which is preliminary data.</text>
</comment>
<proteinExistence type="predicted"/>
<dbReference type="EMBL" id="QGKS01000285">
    <property type="protein sequence ID" value="PWR12675.1"/>
    <property type="molecule type" value="Genomic_DNA"/>
</dbReference>
<accession>A0A317DIJ6</accession>
<sequence>MIQVSRKEGTLSGTLDQTSLNSSDPTTTESTHAAFTGTMDGEAMTLSFPQGFGLVTNLSGTVSGSEMTLQVPQEDGSTAPLMLASGSTDTYNRKVAEVQAQADANLSARQAAVASSAPQLLFRRARSR</sequence>
<protein>
    <submittedName>
        <fullName evidence="2">Uncharacterized protein</fullName>
    </submittedName>
</protein>
<feature type="region of interest" description="Disordered" evidence="1">
    <location>
        <begin position="66"/>
        <end position="85"/>
    </location>
</feature>
<dbReference type="OrthoDB" id="10016962at2"/>
<feature type="compositionally biased region" description="Polar residues" evidence="1">
    <location>
        <begin position="11"/>
        <end position="33"/>
    </location>
</feature>
<reference evidence="2 3" key="1">
    <citation type="submission" date="2018-05" db="EMBL/GenBank/DDBJ databases">
        <title>Micromonosporas from Atacama Desert.</title>
        <authorList>
            <person name="Carro L."/>
            <person name="Golinska P."/>
            <person name="Klenk H.-P."/>
            <person name="Goodfellow M."/>
        </authorList>
    </citation>
    <scope>NUCLEOTIDE SEQUENCE [LARGE SCALE GENOMIC DNA]</scope>
    <source>
        <strain evidence="2 3">4G51</strain>
    </source>
</reference>
<organism evidence="2 3">
    <name type="scientific">Micromonospora sicca</name>
    <dbReference type="NCBI Taxonomy" id="2202420"/>
    <lineage>
        <taxon>Bacteria</taxon>
        <taxon>Bacillati</taxon>
        <taxon>Actinomycetota</taxon>
        <taxon>Actinomycetes</taxon>
        <taxon>Micromonosporales</taxon>
        <taxon>Micromonosporaceae</taxon>
        <taxon>Micromonospora</taxon>
    </lineage>
</organism>
<dbReference type="Proteomes" id="UP000246050">
    <property type="component" value="Unassembled WGS sequence"/>
</dbReference>